<proteinExistence type="predicted"/>
<dbReference type="InterPro" id="IPR018960">
    <property type="entry name" value="DUF1990"/>
</dbReference>
<comment type="caution">
    <text evidence="2">The sequence shown here is derived from an EMBL/GenBank/DDBJ whole genome shotgun (WGS) entry which is preliminary data.</text>
</comment>
<name>A0A0V9UFM7_9NOCA</name>
<dbReference type="PIRSF" id="PIRSF010260">
    <property type="entry name" value="UCP010260"/>
    <property type="match status" value="1"/>
</dbReference>
<dbReference type="Proteomes" id="UP000053060">
    <property type="component" value="Unassembled WGS sequence"/>
</dbReference>
<protein>
    <recommendedName>
        <fullName evidence="1">DUF1990 domain-containing protein</fullName>
    </recommendedName>
</protein>
<dbReference type="AlphaFoldDB" id="A0A0V9UFM7"/>
<accession>A0A0V9UFM7</accession>
<feature type="domain" description="DUF1990" evidence="1">
    <location>
        <begin position="12"/>
        <end position="173"/>
    </location>
</feature>
<sequence length="176" mass="18768">MSASGGSGREFTYPEVGASLRAFRGEAPLPSGYRHLRVESELGSGDTVFEVAAARLFSWDMHRGAGMRIPAGTPLAVPGVEVDLGFGLGPVRASARCRVIEIVDTPDVRGFTYGTLPGHPASGEETFVVERTADGRVRGTVLAFSRPARWYTKLAGPAGHLLQQQIARRYLAALTA</sequence>
<gene>
    <name evidence="2" type="ORF">Z045_20625</name>
</gene>
<dbReference type="PANTHER" id="PTHR34202">
    <property type="entry name" value="UPF0548 PROTEIN"/>
    <property type="match status" value="1"/>
</dbReference>
<dbReference type="RefSeq" id="WP_060653557.1">
    <property type="nucleotide sequence ID" value="NZ_AZXY01000012.1"/>
</dbReference>
<dbReference type="Pfam" id="PF09348">
    <property type="entry name" value="DUF1990"/>
    <property type="match status" value="1"/>
</dbReference>
<evidence type="ECO:0000259" key="1">
    <source>
        <dbReference type="Pfam" id="PF09348"/>
    </source>
</evidence>
<evidence type="ECO:0000313" key="3">
    <source>
        <dbReference type="Proteomes" id="UP000053060"/>
    </source>
</evidence>
<reference evidence="3" key="1">
    <citation type="submission" date="2015-01" db="EMBL/GenBank/DDBJ databases">
        <title>Draft genome sequence of Rhodococcus pyridinivorans strain KG-16, a hydrocarbon-degrading bacterium.</title>
        <authorList>
            <person name="Aggarwal R.K."/>
            <person name="Dawar C."/>
        </authorList>
    </citation>
    <scope>NUCLEOTIDE SEQUENCE [LARGE SCALE GENOMIC DNA]</scope>
    <source>
        <strain evidence="3">KG-16</strain>
    </source>
</reference>
<evidence type="ECO:0000313" key="2">
    <source>
        <dbReference type="EMBL" id="KSZ56822.1"/>
    </source>
</evidence>
<dbReference type="PATRIC" id="fig|1441730.3.peg.4321"/>
<organism evidence="2 3">
    <name type="scientific">Rhodococcus pyridinivorans KG-16</name>
    <dbReference type="NCBI Taxonomy" id="1441730"/>
    <lineage>
        <taxon>Bacteria</taxon>
        <taxon>Bacillati</taxon>
        <taxon>Actinomycetota</taxon>
        <taxon>Actinomycetes</taxon>
        <taxon>Mycobacteriales</taxon>
        <taxon>Nocardiaceae</taxon>
        <taxon>Rhodococcus</taxon>
    </lineage>
</organism>
<reference evidence="2 3" key="2">
    <citation type="journal article" date="2016" name="Genome Announc.">
        <title>Draft Genome Sequence of a Versatile Hydrocarbon-Degrading Bacterium, Rhodococcus pyridinivorans Strain KG-16, Collected from Oil Fields in India.</title>
        <authorList>
            <person name="Aggarwal R.K."/>
            <person name="Dawar C."/>
            <person name="Phanindranath R."/>
            <person name="Mutnuri L."/>
            <person name="Dayal A.M."/>
        </authorList>
    </citation>
    <scope>NUCLEOTIDE SEQUENCE [LARGE SCALE GENOMIC DNA]</scope>
    <source>
        <strain evidence="2 3">KG-16</strain>
    </source>
</reference>
<dbReference type="EMBL" id="AZXY01000012">
    <property type="protein sequence ID" value="KSZ56822.1"/>
    <property type="molecule type" value="Genomic_DNA"/>
</dbReference>
<dbReference type="PANTHER" id="PTHR34202:SF1">
    <property type="entry name" value="UPF0548 PROTEIN"/>
    <property type="match status" value="1"/>
</dbReference>
<dbReference type="InterPro" id="IPR014457">
    <property type="entry name" value="UCP010260"/>
</dbReference>